<keyword evidence="2" id="KW-1185">Reference proteome</keyword>
<name>A0A7J0BVU3_9BACT</name>
<comment type="caution">
    <text evidence="1">The sequence shown here is derived from an EMBL/GenBank/DDBJ whole genome shotgun (WGS) entry which is preliminary data.</text>
</comment>
<accession>A0A7J0BVU3</accession>
<organism evidence="1 2">
    <name type="scientific">Desulfovibrio psychrotolerans</name>
    <dbReference type="NCBI Taxonomy" id="415242"/>
    <lineage>
        <taxon>Bacteria</taxon>
        <taxon>Pseudomonadati</taxon>
        <taxon>Thermodesulfobacteriota</taxon>
        <taxon>Desulfovibrionia</taxon>
        <taxon>Desulfovibrionales</taxon>
        <taxon>Desulfovibrionaceae</taxon>
        <taxon>Desulfovibrio</taxon>
    </lineage>
</organism>
<evidence type="ECO:0000313" key="2">
    <source>
        <dbReference type="Proteomes" id="UP000503820"/>
    </source>
</evidence>
<dbReference type="AlphaFoldDB" id="A0A7J0BVU3"/>
<dbReference type="Proteomes" id="UP000503820">
    <property type="component" value="Unassembled WGS sequence"/>
</dbReference>
<protein>
    <submittedName>
        <fullName evidence="1">Uncharacterized protein</fullName>
    </submittedName>
</protein>
<dbReference type="EMBL" id="BLVP01000010">
    <property type="protein sequence ID" value="GFM37829.1"/>
    <property type="molecule type" value="Genomic_DNA"/>
</dbReference>
<evidence type="ECO:0000313" key="1">
    <source>
        <dbReference type="EMBL" id="GFM37829.1"/>
    </source>
</evidence>
<gene>
    <name evidence="1" type="ORF">DSM19430T_25130</name>
</gene>
<sequence length="63" mass="6770">MLSVFRKDKQQADSVACAGGELHPVPPVRWLCIGGALTVQSLCRVCAEPGQSRGMGFYYDGIV</sequence>
<reference evidence="1 2" key="1">
    <citation type="submission" date="2020-05" db="EMBL/GenBank/DDBJ databases">
        <title>Draft genome sequence of Desulfovibrio psychrotolerans JS1T.</title>
        <authorList>
            <person name="Ueno A."/>
            <person name="Tamazawa S."/>
            <person name="Tamamura S."/>
            <person name="Murakami T."/>
            <person name="Kiyama T."/>
            <person name="Inomata H."/>
            <person name="Amano Y."/>
            <person name="Miyakawa K."/>
            <person name="Tamaki H."/>
            <person name="Naganuma T."/>
            <person name="Kaneko K."/>
        </authorList>
    </citation>
    <scope>NUCLEOTIDE SEQUENCE [LARGE SCALE GENOMIC DNA]</scope>
    <source>
        <strain evidence="1 2">JS1</strain>
    </source>
</reference>
<proteinExistence type="predicted"/>